<keyword evidence="2" id="KW-0732">Signal</keyword>
<dbReference type="Proteomes" id="UP001431776">
    <property type="component" value="Unassembled WGS sequence"/>
</dbReference>
<accession>A0AAW6TSZ6</accession>
<comment type="caution">
    <text evidence="3">The sequence shown here is derived from an EMBL/GenBank/DDBJ whole genome shotgun (WGS) entry which is preliminary data.</text>
</comment>
<protein>
    <submittedName>
        <fullName evidence="3">Uncharacterized protein</fullName>
    </submittedName>
</protein>
<evidence type="ECO:0000313" key="3">
    <source>
        <dbReference type="EMBL" id="MDI6448822.1"/>
    </source>
</evidence>
<organism evidence="3 4">
    <name type="scientific">Anaerobaca lacustris</name>
    <dbReference type="NCBI Taxonomy" id="3044600"/>
    <lineage>
        <taxon>Bacteria</taxon>
        <taxon>Pseudomonadati</taxon>
        <taxon>Planctomycetota</taxon>
        <taxon>Phycisphaerae</taxon>
        <taxon>Sedimentisphaerales</taxon>
        <taxon>Anaerobacaceae</taxon>
        <taxon>Anaerobaca</taxon>
    </lineage>
</organism>
<feature type="chain" id="PRO_5043633473" evidence="2">
    <location>
        <begin position="24"/>
        <end position="397"/>
    </location>
</feature>
<evidence type="ECO:0000313" key="4">
    <source>
        <dbReference type="Proteomes" id="UP001431776"/>
    </source>
</evidence>
<name>A0AAW6TSZ6_9BACT</name>
<evidence type="ECO:0000256" key="1">
    <source>
        <dbReference type="SAM" id="MobiDB-lite"/>
    </source>
</evidence>
<reference evidence="3" key="1">
    <citation type="submission" date="2023-05" db="EMBL/GenBank/DDBJ databases">
        <title>Anaerotaeda fermentans gen. nov., sp. nov., a novel anaerobic planctomycete of the new family within the order Sedimentisphaerales isolated from Taman Peninsula, Russia.</title>
        <authorList>
            <person name="Khomyakova M.A."/>
            <person name="Merkel A.Y."/>
            <person name="Slobodkin A.I."/>
        </authorList>
    </citation>
    <scope>NUCLEOTIDE SEQUENCE</scope>
    <source>
        <strain evidence="3">M17dextr</strain>
    </source>
</reference>
<dbReference type="AlphaFoldDB" id="A0AAW6TSZ6"/>
<proteinExistence type="predicted"/>
<evidence type="ECO:0000256" key="2">
    <source>
        <dbReference type="SAM" id="SignalP"/>
    </source>
</evidence>
<keyword evidence="4" id="KW-1185">Reference proteome</keyword>
<dbReference type="RefSeq" id="WP_349244233.1">
    <property type="nucleotide sequence ID" value="NZ_JASCXX010000007.1"/>
</dbReference>
<feature type="region of interest" description="Disordered" evidence="1">
    <location>
        <begin position="335"/>
        <end position="383"/>
    </location>
</feature>
<feature type="signal peptide" evidence="2">
    <location>
        <begin position="1"/>
        <end position="23"/>
    </location>
</feature>
<feature type="compositionally biased region" description="Low complexity" evidence="1">
    <location>
        <begin position="343"/>
        <end position="363"/>
    </location>
</feature>
<dbReference type="EMBL" id="JASCXX010000007">
    <property type="protein sequence ID" value="MDI6448822.1"/>
    <property type="molecule type" value="Genomic_DNA"/>
</dbReference>
<gene>
    <name evidence="3" type="ORF">QJ522_07170</name>
</gene>
<sequence>MKRVSVVSIVVALILAAGPVAESSGYQMSTTVQSNPSQVQNTQAIGGGNAVSSSNSDSVAWAGGGSAYSEGSDSSAVLFYAPTSISKYKTRVAPLTTYPPYLPMWNHGGWGTIKAYFPNGPTSHDRVYERVFDPTSEEDMYEVRGILRSLSYNGPLEVLGGVLNGVTTLFGGPDRYHHGRGFEIANSVIRDRRPAGKPLLVFIDSYVDPLRLEEEGYAYVGRLSLEGNANRNWDQVYNAAVAETLPWDVDLLLISGGMKGVTVGATTSLSGGGGYSQANYSLSLLGGQTKGVTEGKGKAVMSATAYRYCPEMLDRRQIPSSLYDRIRVRPQTAAAVSGANGTAPQQAAAMPTAASAGAPAPAEAARDQEYMPSDESAGPNAAGVDVSQNLYRMAFPL</sequence>